<dbReference type="Proteomes" id="UP000663881">
    <property type="component" value="Unassembled WGS sequence"/>
</dbReference>
<evidence type="ECO:0000313" key="3">
    <source>
        <dbReference type="EMBL" id="CAF3992947.1"/>
    </source>
</evidence>
<organism evidence="3 4">
    <name type="scientific">Adineta steineri</name>
    <dbReference type="NCBI Taxonomy" id="433720"/>
    <lineage>
        <taxon>Eukaryota</taxon>
        <taxon>Metazoa</taxon>
        <taxon>Spiralia</taxon>
        <taxon>Gnathifera</taxon>
        <taxon>Rotifera</taxon>
        <taxon>Eurotatoria</taxon>
        <taxon>Bdelloidea</taxon>
        <taxon>Adinetida</taxon>
        <taxon>Adinetidae</taxon>
        <taxon>Adineta</taxon>
    </lineage>
</organism>
<comment type="caution">
    <text evidence="3">The sequence shown here is derived from an EMBL/GenBank/DDBJ whole genome shotgun (WGS) entry which is preliminary data.</text>
</comment>
<accession>A0A819NAM5</accession>
<dbReference type="EMBL" id="CAJNON010000627">
    <property type="protein sequence ID" value="CAF1338260.1"/>
    <property type="molecule type" value="Genomic_DNA"/>
</dbReference>
<name>A0A819NAM5_9BILA</name>
<sequence>MESRKTTFRRPIDDTEDLGTNISFYCDLEYENLTKDMICHALSLLRQHHPYFRLHVETIDGRIWLVEEEIGDIPLTWLENITESWEDELNSFANQSYDHTVSLTFLQCRYSIQGRYQIFGVINHIALDGLGFVKALHTLYSYLGEMTLSTNYKTVLPADRRAFINVLERNPIHQPPVFDFTHNYLSPQELDVGLNEIQSIVPSSQGQMIGLFKKFDPTTTMRLLNHAKTHSTTIQGMLSTAALITSIWIRKVRPELPVWTLNWCATNLRQSAQPPIDSEDCISASAPLAWEQEVKEHSLIWHLAQDASKLLHKHNSRNMGWHFLNAKKFNVPVKPPSIMTSFNGKAQFGTKYGKLRINDIRIMTAHYNLVPADASSHMNYISIYDGQMYLVTTYTYPGLSKEWGKRFHNGIIYILECYANDSNLTVNSILDILDKRDRDLHACLNSLLITSNPTIFSSLRRLIASVARIFVLPCFMILSSSLLCTVLRRKFFDI</sequence>
<keyword evidence="1" id="KW-0812">Transmembrane</keyword>
<dbReference type="AlphaFoldDB" id="A0A819NAM5"/>
<dbReference type="OrthoDB" id="10042838at2759"/>
<protein>
    <recommendedName>
        <fullName evidence="5">Condensation domain-containing protein</fullName>
    </recommendedName>
</protein>
<keyword evidence="1" id="KW-1133">Transmembrane helix</keyword>
<dbReference type="SUPFAM" id="SSF52777">
    <property type="entry name" value="CoA-dependent acyltransferases"/>
    <property type="match status" value="1"/>
</dbReference>
<dbReference type="EMBL" id="CAJOAY010002969">
    <property type="protein sequence ID" value="CAF3992947.1"/>
    <property type="molecule type" value="Genomic_DNA"/>
</dbReference>
<evidence type="ECO:0000313" key="2">
    <source>
        <dbReference type="EMBL" id="CAF1338260.1"/>
    </source>
</evidence>
<evidence type="ECO:0000256" key="1">
    <source>
        <dbReference type="SAM" id="Phobius"/>
    </source>
</evidence>
<evidence type="ECO:0008006" key="5">
    <source>
        <dbReference type="Google" id="ProtNLM"/>
    </source>
</evidence>
<proteinExistence type="predicted"/>
<dbReference type="InterPro" id="IPR023213">
    <property type="entry name" value="CAT-like_dom_sf"/>
</dbReference>
<dbReference type="Gene3D" id="3.30.559.10">
    <property type="entry name" value="Chloramphenicol acetyltransferase-like domain"/>
    <property type="match status" value="1"/>
</dbReference>
<evidence type="ECO:0000313" key="4">
    <source>
        <dbReference type="Proteomes" id="UP000663881"/>
    </source>
</evidence>
<gene>
    <name evidence="3" type="ORF">OKA104_LOCUS29320</name>
    <name evidence="2" type="ORF">VCS650_LOCUS33076</name>
</gene>
<keyword evidence="1" id="KW-0472">Membrane</keyword>
<dbReference type="Gene3D" id="3.30.559.30">
    <property type="entry name" value="Nonribosomal peptide synthetase, condensation domain"/>
    <property type="match status" value="1"/>
</dbReference>
<dbReference type="Proteomes" id="UP000663891">
    <property type="component" value="Unassembled WGS sequence"/>
</dbReference>
<feature type="transmembrane region" description="Helical" evidence="1">
    <location>
        <begin position="462"/>
        <end position="487"/>
    </location>
</feature>
<reference evidence="3" key="1">
    <citation type="submission" date="2021-02" db="EMBL/GenBank/DDBJ databases">
        <authorList>
            <person name="Nowell W R."/>
        </authorList>
    </citation>
    <scope>NUCLEOTIDE SEQUENCE</scope>
</reference>